<evidence type="ECO:0000256" key="1">
    <source>
        <dbReference type="SAM" id="Phobius"/>
    </source>
</evidence>
<evidence type="ECO:0000313" key="3">
    <source>
        <dbReference type="EMBL" id="MCX8533877.1"/>
    </source>
</evidence>
<feature type="chain" id="PRO_5045996731" evidence="2">
    <location>
        <begin position="23"/>
        <end position="73"/>
    </location>
</feature>
<dbReference type="RefSeq" id="WP_267282341.1">
    <property type="nucleotide sequence ID" value="NZ_JAOVZV010000018.1"/>
</dbReference>
<comment type="caution">
    <text evidence="3">The sequence shown here is derived from an EMBL/GenBank/DDBJ whole genome shotgun (WGS) entry which is preliminary data.</text>
</comment>
<dbReference type="EMBL" id="JAOVZV010000018">
    <property type="protein sequence ID" value="MCX8533877.1"/>
    <property type="molecule type" value="Genomic_DNA"/>
</dbReference>
<sequence length="73" mass="7908">MKFIIKKVFPILLIIAFGLINAQNTPGSGPCGFGSFPPCAPAASPIDMYVYILAIIAIITIAFFAKKYKTQKI</sequence>
<evidence type="ECO:0000256" key="2">
    <source>
        <dbReference type="SAM" id="SignalP"/>
    </source>
</evidence>
<feature type="signal peptide" evidence="2">
    <location>
        <begin position="1"/>
        <end position="22"/>
    </location>
</feature>
<feature type="transmembrane region" description="Helical" evidence="1">
    <location>
        <begin position="46"/>
        <end position="65"/>
    </location>
</feature>
<reference evidence="3" key="1">
    <citation type="submission" date="2022-10" db="EMBL/GenBank/DDBJ databases">
        <title>Chryseobacterium sp. nov., a novel bacterial species.</title>
        <authorList>
            <person name="Cao Y."/>
        </authorList>
    </citation>
    <scope>NUCLEOTIDE SEQUENCE</scope>
    <source>
        <strain evidence="3">KC 927</strain>
    </source>
</reference>
<organism evidence="3 4">
    <name type="scientific">Chryseobacterium luquanense</name>
    <dbReference type="NCBI Taxonomy" id="2983766"/>
    <lineage>
        <taxon>Bacteria</taxon>
        <taxon>Pseudomonadati</taxon>
        <taxon>Bacteroidota</taxon>
        <taxon>Flavobacteriia</taxon>
        <taxon>Flavobacteriales</taxon>
        <taxon>Weeksellaceae</taxon>
        <taxon>Chryseobacterium group</taxon>
        <taxon>Chryseobacterium</taxon>
    </lineage>
</organism>
<keyword evidence="1" id="KW-0812">Transmembrane</keyword>
<dbReference type="Proteomes" id="UP001070176">
    <property type="component" value="Unassembled WGS sequence"/>
</dbReference>
<accession>A0ABT3Y6U8</accession>
<evidence type="ECO:0000313" key="4">
    <source>
        <dbReference type="Proteomes" id="UP001070176"/>
    </source>
</evidence>
<keyword evidence="1" id="KW-1133">Transmembrane helix</keyword>
<keyword evidence="2" id="KW-0732">Signal</keyword>
<keyword evidence="4" id="KW-1185">Reference proteome</keyword>
<keyword evidence="1" id="KW-0472">Membrane</keyword>
<proteinExistence type="predicted"/>
<name>A0ABT3Y6U8_9FLAO</name>
<protein>
    <submittedName>
        <fullName evidence="3">Signal peptidase</fullName>
    </submittedName>
</protein>
<gene>
    <name evidence="3" type="ORF">OEA66_16140</name>
</gene>